<dbReference type="PROSITE" id="PS51318">
    <property type="entry name" value="TAT"/>
    <property type="match status" value="1"/>
</dbReference>
<evidence type="ECO:0008006" key="4">
    <source>
        <dbReference type="Google" id="ProtNLM"/>
    </source>
</evidence>
<name>A0A251Y0N6_9MICO</name>
<organism evidence="2 3">
    <name type="scientific">Clavibacter michiganensis</name>
    <dbReference type="NCBI Taxonomy" id="28447"/>
    <lineage>
        <taxon>Bacteria</taxon>
        <taxon>Bacillati</taxon>
        <taxon>Actinomycetota</taxon>
        <taxon>Actinomycetes</taxon>
        <taxon>Micrococcales</taxon>
        <taxon>Microbacteriaceae</taxon>
        <taxon>Clavibacter</taxon>
    </lineage>
</organism>
<evidence type="ECO:0000313" key="3">
    <source>
        <dbReference type="Proteomes" id="UP000194837"/>
    </source>
</evidence>
<comment type="caution">
    <text evidence="2">The sequence shown here is derived from an EMBL/GenBank/DDBJ whole genome shotgun (WGS) entry which is preliminary data.</text>
</comment>
<evidence type="ECO:0000313" key="2">
    <source>
        <dbReference type="EMBL" id="OUE17851.1"/>
    </source>
</evidence>
<evidence type="ECO:0000256" key="1">
    <source>
        <dbReference type="SAM" id="SignalP"/>
    </source>
</evidence>
<protein>
    <recommendedName>
        <fullName evidence="4">Carboxylesterase</fullName>
    </recommendedName>
</protein>
<dbReference type="Proteomes" id="UP000194837">
    <property type="component" value="Unassembled WGS sequence"/>
</dbReference>
<feature type="signal peptide" evidence="1">
    <location>
        <begin position="1"/>
        <end position="34"/>
    </location>
</feature>
<dbReference type="InterPro" id="IPR006311">
    <property type="entry name" value="TAT_signal"/>
</dbReference>
<feature type="chain" id="PRO_5013372765" description="Carboxylesterase" evidence="1">
    <location>
        <begin position="35"/>
        <end position="219"/>
    </location>
</feature>
<proteinExistence type="predicted"/>
<reference evidence="2 3" key="1">
    <citation type="submission" date="2016-08" db="EMBL/GenBank/DDBJ databases">
        <title>Genome sequence of Clavibacter michiganensis spp strain CFBP7494.</title>
        <authorList>
            <person name="Thapa S.P."/>
            <person name="Coaker G."/>
            <person name="Jacques M.-A."/>
        </authorList>
    </citation>
    <scope>NUCLEOTIDE SEQUENCE [LARGE SCALE GENOMIC DNA]</scope>
    <source>
        <strain evidence="2">CFBP7494</strain>
    </source>
</reference>
<sequence>MTPVTTPGRATRRRILTAAGVVVASAAVVAGALAAVGGWPVTADLPRDLAGAPVQADVPAPAASADGATPAVDSGLGRFRAPSVGLDVPLGAVDVVGGVVDPPGFSSAYRVRDLGVAPEDAATGTVFVVMHSVRGGGTGPGDLLIDDAAGSASVAPGAVIQVAGVDYAVGSSRAVPKGQLPDDAEVWADTPGRLVVITCLQRPDGSPSRDDMVIEATRA</sequence>
<dbReference type="EMBL" id="MDJW01000015">
    <property type="protein sequence ID" value="OUE17851.1"/>
    <property type="molecule type" value="Genomic_DNA"/>
</dbReference>
<keyword evidence="1" id="KW-0732">Signal</keyword>
<dbReference type="RefSeq" id="WP_241534567.1">
    <property type="nucleotide sequence ID" value="NZ_MDJW01000015.1"/>
</dbReference>
<dbReference type="AlphaFoldDB" id="A0A251Y0N6"/>
<accession>A0A251Y0N6</accession>
<gene>
    <name evidence="2" type="ORF">BFL34_03102</name>
</gene>